<dbReference type="Gene3D" id="3.90.580.10">
    <property type="entry name" value="Zinc finger, CHC2-type domain"/>
    <property type="match status" value="1"/>
</dbReference>
<dbReference type="CDD" id="cd03364">
    <property type="entry name" value="TOPRIM_DnaG_primases"/>
    <property type="match status" value="1"/>
</dbReference>
<dbReference type="Pfam" id="PF13662">
    <property type="entry name" value="Toprim_4"/>
    <property type="match status" value="1"/>
</dbReference>
<dbReference type="Gene3D" id="3.40.1360.10">
    <property type="match status" value="1"/>
</dbReference>
<dbReference type="Pfam" id="PF01807">
    <property type="entry name" value="Zn_ribbon_DnaG"/>
    <property type="match status" value="1"/>
</dbReference>
<dbReference type="EMBL" id="JABDSR010000003">
    <property type="protein sequence ID" value="NMW84729.1"/>
    <property type="molecule type" value="Genomic_DNA"/>
</dbReference>
<dbReference type="SUPFAM" id="SSF57783">
    <property type="entry name" value="Zinc beta-ribbon"/>
    <property type="match status" value="1"/>
</dbReference>
<dbReference type="GO" id="GO:0000428">
    <property type="term" value="C:DNA-directed RNA polymerase complex"/>
    <property type="evidence" value="ECO:0007669"/>
    <property type="project" value="UniProtKB-KW"/>
</dbReference>
<keyword evidence="2" id="KW-0639">Primosome</keyword>
<evidence type="ECO:0000256" key="8">
    <source>
        <dbReference type="ARBA" id="ARBA00022833"/>
    </source>
</evidence>
<feature type="domain" description="Zinc finger CHC2-type" evidence="10">
    <location>
        <begin position="24"/>
        <end position="96"/>
    </location>
</feature>
<accession>A0A848RH22</accession>
<dbReference type="Proteomes" id="UP000568273">
    <property type="component" value="Unassembled WGS sequence"/>
</dbReference>
<proteinExistence type="predicted"/>
<evidence type="ECO:0000256" key="3">
    <source>
        <dbReference type="ARBA" id="ARBA00022679"/>
    </source>
</evidence>
<evidence type="ECO:0000259" key="10">
    <source>
        <dbReference type="Pfam" id="PF01807"/>
    </source>
</evidence>
<dbReference type="InterPro" id="IPR002694">
    <property type="entry name" value="Znf_CHC2"/>
</dbReference>
<evidence type="ECO:0000256" key="5">
    <source>
        <dbReference type="ARBA" id="ARBA00022705"/>
    </source>
</evidence>
<keyword evidence="6" id="KW-0479">Metal-binding</keyword>
<dbReference type="PANTHER" id="PTHR30313">
    <property type="entry name" value="DNA PRIMASE"/>
    <property type="match status" value="1"/>
</dbReference>
<keyword evidence="7" id="KW-0863">Zinc-finger</keyword>
<feature type="domain" description="Toprim" evidence="11">
    <location>
        <begin position="232"/>
        <end position="296"/>
    </location>
</feature>
<evidence type="ECO:0000313" key="13">
    <source>
        <dbReference type="Proteomes" id="UP000568273"/>
    </source>
</evidence>
<dbReference type="PANTHER" id="PTHR30313:SF2">
    <property type="entry name" value="DNA PRIMASE"/>
    <property type="match status" value="1"/>
</dbReference>
<dbReference type="GO" id="GO:0003677">
    <property type="term" value="F:DNA binding"/>
    <property type="evidence" value="ECO:0007669"/>
    <property type="project" value="InterPro"/>
</dbReference>
<dbReference type="InterPro" id="IPR050219">
    <property type="entry name" value="DnaG_primase"/>
</dbReference>
<evidence type="ECO:0000256" key="9">
    <source>
        <dbReference type="ARBA" id="ARBA00023163"/>
    </source>
</evidence>
<keyword evidence="4" id="KW-0548">Nucleotidyltransferase</keyword>
<evidence type="ECO:0000313" key="12">
    <source>
        <dbReference type="EMBL" id="NMW84729.1"/>
    </source>
</evidence>
<dbReference type="GO" id="GO:1990077">
    <property type="term" value="C:primosome complex"/>
    <property type="evidence" value="ECO:0007669"/>
    <property type="project" value="UniProtKB-KW"/>
</dbReference>
<gene>
    <name evidence="12" type="ORF">HKO22_03085</name>
</gene>
<dbReference type="InterPro" id="IPR006171">
    <property type="entry name" value="TOPRIM_dom"/>
</dbReference>
<dbReference type="GO" id="GO:0006269">
    <property type="term" value="P:DNA replication, synthesis of primer"/>
    <property type="evidence" value="ECO:0007669"/>
    <property type="project" value="UniProtKB-KW"/>
</dbReference>
<dbReference type="InterPro" id="IPR036977">
    <property type="entry name" value="DNA_primase_Znf_CHC2"/>
</dbReference>
<sequence length="343" mass="39609">MTDVKELLENYGIDKFLAYVGAEHIRKVGDSYRSCCPIHKGNNSSAFSYHNGYFTCFSECNRNFSAIDIIMNVFHISYSQAKKRLEKILGQEIDSTDDSTDMTFEHLANRQFISDYKRIKGGEKSHIVENFIFLNTQEYKEITHEYLINEGFNDDTRKFFDLRFCEKGIMKDRIIIPIDNPDGKILGIAGRSIHDFRWLELTGESKYFFSKGLKKSATLYNISRADIYDNFIIVVEGYKSIWRLHDWGFDNAVALMGAHLSDRQAQLLLHLDVPILVSGDNDKAGKSLQKEVVTKLSKYVPVEQFPIEKIAKNESDSIAEIKKEDFAHWTNKLMGKYPSRILF</sequence>
<evidence type="ECO:0000256" key="7">
    <source>
        <dbReference type="ARBA" id="ARBA00022771"/>
    </source>
</evidence>
<keyword evidence="13" id="KW-1185">Reference proteome</keyword>
<keyword evidence="1" id="KW-0240">DNA-directed RNA polymerase</keyword>
<keyword evidence="8" id="KW-0862">Zinc</keyword>
<dbReference type="AlphaFoldDB" id="A0A848RH22"/>
<keyword evidence="9" id="KW-0804">Transcription</keyword>
<protein>
    <submittedName>
        <fullName evidence="12">Toprim domain-containing protein</fullName>
    </submittedName>
</protein>
<comment type="caution">
    <text evidence="12">The sequence shown here is derived from an EMBL/GenBank/DDBJ whole genome shotgun (WGS) entry which is preliminary data.</text>
</comment>
<evidence type="ECO:0000256" key="2">
    <source>
        <dbReference type="ARBA" id="ARBA00022515"/>
    </source>
</evidence>
<keyword evidence="5" id="KW-0235">DNA replication</keyword>
<dbReference type="InterPro" id="IPR034151">
    <property type="entry name" value="TOPRIM_DnaG_bac"/>
</dbReference>
<reference evidence="12" key="1">
    <citation type="submission" date="2020-04" db="EMBL/GenBank/DDBJ databases">
        <title>Peptoniphilus sp. nov. isolated from swine feces.</title>
        <authorList>
            <person name="Ryu S.W."/>
        </authorList>
    </citation>
    <scope>NUCLEOTIDE SEQUENCE [LARGE SCALE GENOMIC DNA]</scope>
    <source>
        <strain evidence="12">AGMB00490</strain>
    </source>
</reference>
<dbReference type="RefSeq" id="WP_169968470.1">
    <property type="nucleotide sequence ID" value="NZ_JABDSR010000003.1"/>
</dbReference>
<evidence type="ECO:0000256" key="1">
    <source>
        <dbReference type="ARBA" id="ARBA00022478"/>
    </source>
</evidence>
<organism evidence="12 13">
    <name type="scientific">Peptoniphilus faecalis</name>
    <dbReference type="NCBI Taxonomy" id="2731255"/>
    <lineage>
        <taxon>Bacteria</taxon>
        <taxon>Bacillati</taxon>
        <taxon>Bacillota</taxon>
        <taxon>Tissierellia</taxon>
        <taxon>Tissierellales</taxon>
        <taxon>Peptoniphilaceae</taxon>
        <taxon>Peptoniphilus</taxon>
    </lineage>
</organism>
<dbReference type="GO" id="GO:0008270">
    <property type="term" value="F:zinc ion binding"/>
    <property type="evidence" value="ECO:0007669"/>
    <property type="project" value="UniProtKB-KW"/>
</dbReference>
<keyword evidence="3" id="KW-0808">Transferase</keyword>
<dbReference type="SUPFAM" id="SSF56731">
    <property type="entry name" value="DNA primase core"/>
    <property type="match status" value="1"/>
</dbReference>
<evidence type="ECO:0000259" key="11">
    <source>
        <dbReference type="Pfam" id="PF13662"/>
    </source>
</evidence>
<dbReference type="GO" id="GO:0005737">
    <property type="term" value="C:cytoplasm"/>
    <property type="evidence" value="ECO:0007669"/>
    <property type="project" value="TreeGrafter"/>
</dbReference>
<name>A0A848RH22_9FIRM</name>
<evidence type="ECO:0000256" key="4">
    <source>
        <dbReference type="ARBA" id="ARBA00022695"/>
    </source>
</evidence>
<evidence type="ECO:0000256" key="6">
    <source>
        <dbReference type="ARBA" id="ARBA00022723"/>
    </source>
</evidence>
<dbReference type="GO" id="GO:0003899">
    <property type="term" value="F:DNA-directed RNA polymerase activity"/>
    <property type="evidence" value="ECO:0007669"/>
    <property type="project" value="InterPro"/>
</dbReference>